<proteinExistence type="predicted"/>
<evidence type="ECO:0000256" key="1">
    <source>
        <dbReference type="SAM" id="MobiDB-lite"/>
    </source>
</evidence>
<protein>
    <submittedName>
        <fullName evidence="2">Uncharacterized protein</fullName>
    </submittedName>
</protein>
<evidence type="ECO:0000313" key="3">
    <source>
        <dbReference type="Proteomes" id="UP000735302"/>
    </source>
</evidence>
<feature type="region of interest" description="Disordered" evidence="1">
    <location>
        <begin position="1"/>
        <end position="22"/>
    </location>
</feature>
<feature type="compositionally biased region" description="Polar residues" evidence="1">
    <location>
        <begin position="1"/>
        <end position="10"/>
    </location>
</feature>
<comment type="caution">
    <text evidence="2">The sequence shown here is derived from an EMBL/GenBank/DDBJ whole genome shotgun (WGS) entry which is preliminary data.</text>
</comment>
<dbReference type="AlphaFoldDB" id="A0AAV3ZL80"/>
<sequence length="242" mass="27263">MGNKQSSGRTHTSDGEEMGSARFFRGSISETERVRGVDELWQDCLSLKDGCHILAEAIDDIFEDDDSEETTPELETRLQGLIKVNQTLVCSLTRDLERSAKLVCSRPESNDSLIILVRELVSVINGYMAMLIRNIRKLKRLIMEMLMANPSTSSLETKKLRQSKPKADCWVYDVISDTQDVDAMLIQLQQTQNQREELERDIITVLVCWRDFHSTISGDETEPEIVIAAAVSVALGLAQLSR</sequence>
<keyword evidence="3" id="KW-1185">Reference proteome</keyword>
<gene>
    <name evidence="2" type="ORF">PoB_002318100</name>
</gene>
<dbReference type="Proteomes" id="UP000735302">
    <property type="component" value="Unassembled WGS sequence"/>
</dbReference>
<dbReference type="EMBL" id="BLXT01002699">
    <property type="protein sequence ID" value="GFN96675.1"/>
    <property type="molecule type" value="Genomic_DNA"/>
</dbReference>
<accession>A0AAV3ZL80</accession>
<reference evidence="2 3" key="1">
    <citation type="journal article" date="2021" name="Elife">
        <title>Chloroplast acquisition without the gene transfer in kleptoplastic sea slugs, Plakobranchus ocellatus.</title>
        <authorList>
            <person name="Maeda T."/>
            <person name="Takahashi S."/>
            <person name="Yoshida T."/>
            <person name="Shimamura S."/>
            <person name="Takaki Y."/>
            <person name="Nagai Y."/>
            <person name="Toyoda A."/>
            <person name="Suzuki Y."/>
            <person name="Arimoto A."/>
            <person name="Ishii H."/>
            <person name="Satoh N."/>
            <person name="Nishiyama T."/>
            <person name="Hasebe M."/>
            <person name="Maruyama T."/>
            <person name="Minagawa J."/>
            <person name="Obokata J."/>
            <person name="Shigenobu S."/>
        </authorList>
    </citation>
    <scope>NUCLEOTIDE SEQUENCE [LARGE SCALE GENOMIC DNA]</scope>
</reference>
<evidence type="ECO:0000313" key="2">
    <source>
        <dbReference type="EMBL" id="GFN96675.1"/>
    </source>
</evidence>
<organism evidence="2 3">
    <name type="scientific">Plakobranchus ocellatus</name>
    <dbReference type="NCBI Taxonomy" id="259542"/>
    <lineage>
        <taxon>Eukaryota</taxon>
        <taxon>Metazoa</taxon>
        <taxon>Spiralia</taxon>
        <taxon>Lophotrochozoa</taxon>
        <taxon>Mollusca</taxon>
        <taxon>Gastropoda</taxon>
        <taxon>Heterobranchia</taxon>
        <taxon>Euthyneura</taxon>
        <taxon>Panpulmonata</taxon>
        <taxon>Sacoglossa</taxon>
        <taxon>Placobranchoidea</taxon>
        <taxon>Plakobranchidae</taxon>
        <taxon>Plakobranchus</taxon>
    </lineage>
</organism>
<name>A0AAV3ZL80_9GAST</name>